<dbReference type="EMBL" id="JAFIRN010000008">
    <property type="protein sequence ID" value="KAG5844729.1"/>
    <property type="molecule type" value="Genomic_DNA"/>
</dbReference>
<evidence type="ECO:0000313" key="1">
    <source>
        <dbReference type="EMBL" id="KAG5844729.1"/>
    </source>
</evidence>
<dbReference type="SUPFAM" id="SSF48726">
    <property type="entry name" value="Immunoglobulin"/>
    <property type="match status" value="1"/>
</dbReference>
<dbReference type="Gene3D" id="2.60.40.10">
    <property type="entry name" value="Immunoglobulins"/>
    <property type="match status" value="1"/>
</dbReference>
<proteinExistence type="predicted"/>
<organism evidence="1 2">
    <name type="scientific">Anguilla anguilla</name>
    <name type="common">European freshwater eel</name>
    <name type="synonym">Muraena anguilla</name>
    <dbReference type="NCBI Taxonomy" id="7936"/>
    <lineage>
        <taxon>Eukaryota</taxon>
        <taxon>Metazoa</taxon>
        <taxon>Chordata</taxon>
        <taxon>Craniata</taxon>
        <taxon>Vertebrata</taxon>
        <taxon>Euteleostomi</taxon>
        <taxon>Actinopterygii</taxon>
        <taxon>Neopterygii</taxon>
        <taxon>Teleostei</taxon>
        <taxon>Anguilliformes</taxon>
        <taxon>Anguillidae</taxon>
        <taxon>Anguilla</taxon>
    </lineage>
</organism>
<accession>A0A9D3M958</accession>
<reference evidence="1" key="1">
    <citation type="submission" date="2021-01" db="EMBL/GenBank/DDBJ databases">
        <title>A chromosome-scale assembly of European eel, Anguilla anguilla.</title>
        <authorList>
            <person name="Henkel C."/>
            <person name="Jong-Raadsen S.A."/>
            <person name="Dufour S."/>
            <person name="Weltzien F.-A."/>
            <person name="Palstra A.P."/>
            <person name="Pelster B."/>
            <person name="Spaink H.P."/>
            <person name="Van Den Thillart G.E."/>
            <person name="Jansen H."/>
            <person name="Zahm M."/>
            <person name="Klopp C."/>
            <person name="Cedric C."/>
            <person name="Louis A."/>
            <person name="Berthelot C."/>
            <person name="Parey E."/>
            <person name="Roest Crollius H."/>
            <person name="Montfort J."/>
            <person name="Robinson-Rechavi M."/>
            <person name="Bucao C."/>
            <person name="Bouchez O."/>
            <person name="Gislard M."/>
            <person name="Lluch J."/>
            <person name="Milhes M."/>
            <person name="Lampietro C."/>
            <person name="Lopez Roques C."/>
            <person name="Donnadieu C."/>
            <person name="Braasch I."/>
            <person name="Desvignes T."/>
            <person name="Postlethwait J."/>
            <person name="Bobe J."/>
            <person name="Guiguen Y."/>
            <person name="Dirks R."/>
        </authorList>
    </citation>
    <scope>NUCLEOTIDE SEQUENCE</scope>
    <source>
        <strain evidence="1">Tag_6206</strain>
        <tissue evidence="1">Liver</tissue>
    </source>
</reference>
<name>A0A9D3M958_ANGAN</name>
<dbReference type="InterPro" id="IPR013783">
    <property type="entry name" value="Ig-like_fold"/>
</dbReference>
<keyword evidence="2" id="KW-1185">Reference proteome</keyword>
<dbReference type="InterPro" id="IPR036179">
    <property type="entry name" value="Ig-like_dom_sf"/>
</dbReference>
<sequence>TRLWGFRDVSLQRKDCEENSLSWKFNSGEIFRKKKQTVSVGKTLDVTEDGSLKLVDLQVPSSGVYIAELYDTDGNLCGQARENLCVIERVSRPYVTYTCSKDAVTLTCDGVESKVNWTLNGGTSAGS</sequence>
<comment type="caution">
    <text evidence="1">The sequence shown here is derived from an EMBL/GenBank/DDBJ whole genome shotgun (WGS) entry which is preliminary data.</text>
</comment>
<feature type="non-terminal residue" evidence="1">
    <location>
        <position position="127"/>
    </location>
</feature>
<evidence type="ECO:0000313" key="2">
    <source>
        <dbReference type="Proteomes" id="UP001044222"/>
    </source>
</evidence>
<dbReference type="AlphaFoldDB" id="A0A9D3M958"/>
<protein>
    <submittedName>
        <fullName evidence="1">Uncharacterized protein</fullName>
    </submittedName>
</protein>
<dbReference type="Proteomes" id="UP001044222">
    <property type="component" value="Chromosome 8"/>
</dbReference>
<gene>
    <name evidence="1" type="ORF">ANANG_G00165640</name>
</gene>